<evidence type="ECO:0000256" key="5">
    <source>
        <dbReference type="ARBA" id="ARBA00022801"/>
    </source>
</evidence>
<keyword evidence="3 7" id="KW-0645">Protease</keyword>
<dbReference type="InterPro" id="IPR001563">
    <property type="entry name" value="Peptidase_S10"/>
</dbReference>
<dbReference type="Pfam" id="PF00450">
    <property type="entry name" value="Peptidase_S10"/>
    <property type="match status" value="2"/>
</dbReference>
<keyword evidence="6" id="KW-0325">Glycoprotein</keyword>
<keyword evidence="8" id="KW-0812">Transmembrane</keyword>
<keyword evidence="8" id="KW-1133">Transmembrane helix</keyword>
<dbReference type="PANTHER" id="PTHR11802:SF113">
    <property type="entry name" value="SERINE CARBOXYPEPTIDASE CTSA-4.1"/>
    <property type="match status" value="1"/>
</dbReference>
<feature type="transmembrane region" description="Helical" evidence="8">
    <location>
        <begin position="28"/>
        <end position="47"/>
    </location>
</feature>
<dbReference type="EMBL" id="VJMJ01000020">
    <property type="protein sequence ID" value="KAF0743223.1"/>
    <property type="molecule type" value="Genomic_DNA"/>
</dbReference>
<evidence type="ECO:0000256" key="8">
    <source>
        <dbReference type="SAM" id="Phobius"/>
    </source>
</evidence>
<keyword evidence="4" id="KW-0732">Signal</keyword>
<comment type="similarity">
    <text evidence="1 7">Belongs to the peptidase S10 family.</text>
</comment>
<protein>
    <recommendedName>
        <fullName evidence="7">Carboxypeptidase</fullName>
        <ecNumber evidence="7">3.4.16.-</ecNumber>
    </recommendedName>
</protein>
<dbReference type="Gene3D" id="3.40.50.1820">
    <property type="entry name" value="alpha/beta hydrolase"/>
    <property type="match status" value="1"/>
</dbReference>
<dbReference type="PRINTS" id="PR00724">
    <property type="entry name" value="CRBOXYPTASEC"/>
</dbReference>
<gene>
    <name evidence="9" type="ORF">Ae201684_002012</name>
</gene>
<evidence type="ECO:0000256" key="2">
    <source>
        <dbReference type="ARBA" id="ARBA00022645"/>
    </source>
</evidence>
<proteinExistence type="inferred from homology"/>
<keyword evidence="10" id="KW-1185">Reference proteome</keyword>
<dbReference type="Proteomes" id="UP000481153">
    <property type="component" value="Unassembled WGS sequence"/>
</dbReference>
<dbReference type="PANTHER" id="PTHR11802">
    <property type="entry name" value="SERINE PROTEASE FAMILY S10 SERINE CARBOXYPEPTIDASE"/>
    <property type="match status" value="1"/>
</dbReference>
<dbReference type="EC" id="3.4.16.-" evidence="7"/>
<comment type="caution">
    <text evidence="9">The sequence shown here is derived from an EMBL/GenBank/DDBJ whole genome shotgun (WGS) entry which is preliminary data.</text>
</comment>
<dbReference type="VEuPathDB" id="FungiDB:AeMF1_012941"/>
<evidence type="ECO:0000256" key="3">
    <source>
        <dbReference type="ARBA" id="ARBA00022670"/>
    </source>
</evidence>
<evidence type="ECO:0000313" key="9">
    <source>
        <dbReference type="EMBL" id="KAF0743223.1"/>
    </source>
</evidence>
<dbReference type="SUPFAM" id="SSF53474">
    <property type="entry name" value="alpha/beta-Hydrolases"/>
    <property type="match status" value="1"/>
</dbReference>
<evidence type="ECO:0000313" key="10">
    <source>
        <dbReference type="Proteomes" id="UP000481153"/>
    </source>
</evidence>
<evidence type="ECO:0000256" key="7">
    <source>
        <dbReference type="RuleBase" id="RU361156"/>
    </source>
</evidence>
<name>A0A6G0XRN0_9STRA</name>
<dbReference type="InterPro" id="IPR029058">
    <property type="entry name" value="AB_hydrolase_fold"/>
</dbReference>
<evidence type="ECO:0000256" key="1">
    <source>
        <dbReference type="ARBA" id="ARBA00009431"/>
    </source>
</evidence>
<accession>A0A6G0XRN0</accession>
<evidence type="ECO:0000256" key="4">
    <source>
        <dbReference type="ARBA" id="ARBA00022729"/>
    </source>
</evidence>
<keyword evidence="2 7" id="KW-0121">Carboxypeptidase</keyword>
<dbReference type="AlphaFoldDB" id="A0A6G0XRN0"/>
<organism evidence="9 10">
    <name type="scientific">Aphanomyces euteiches</name>
    <dbReference type="NCBI Taxonomy" id="100861"/>
    <lineage>
        <taxon>Eukaryota</taxon>
        <taxon>Sar</taxon>
        <taxon>Stramenopiles</taxon>
        <taxon>Oomycota</taxon>
        <taxon>Saprolegniomycetes</taxon>
        <taxon>Saprolegniales</taxon>
        <taxon>Verrucalvaceae</taxon>
        <taxon>Aphanomyces</taxon>
    </lineage>
</organism>
<dbReference type="GO" id="GO:0006508">
    <property type="term" value="P:proteolysis"/>
    <property type="evidence" value="ECO:0007669"/>
    <property type="project" value="UniProtKB-KW"/>
</dbReference>
<keyword evidence="8" id="KW-0472">Membrane</keyword>
<reference evidence="9 10" key="1">
    <citation type="submission" date="2019-07" db="EMBL/GenBank/DDBJ databases">
        <title>Genomics analysis of Aphanomyces spp. identifies a new class of oomycete effector associated with host adaptation.</title>
        <authorList>
            <person name="Gaulin E."/>
        </authorList>
    </citation>
    <scope>NUCLEOTIDE SEQUENCE [LARGE SCALE GENOMIC DNA]</scope>
    <source>
        <strain evidence="9 10">ATCC 201684</strain>
    </source>
</reference>
<dbReference type="PROSITE" id="PS00131">
    <property type="entry name" value="CARBOXYPEPT_SER_SER"/>
    <property type="match status" value="1"/>
</dbReference>
<dbReference type="Gene3D" id="1.10.287.410">
    <property type="match status" value="1"/>
</dbReference>
<sequence>MKSAARKDVESMPLVHSVQRPSHERSTFLTAFGLLGYCCLLATAGIFSSKRISSPQTTINLDEETLCDATPQTSGYITLPNKTDDHYFYWFFESRSNPSSIKLDAPGPPESQSPCAVAPDGDSTMRKAISWTNNASVLWVDQPTGTGYSYNSPTDFDTTEAQIGANMVAFLARWLDQFPAYKSRPFFIAGESYAGQYIPVIATAIVASPSFPEINLQGIALGNAYVSDIQAAHDTDLLRDNAYNLTLMTESEFEQYKANVTHVKELGVECLTRKNVSACAELGRIRRDSVLVPLLTVCRVNPYNMLEPPVFGPNGSVDLLARPDTIAAQKFLNLPHVQQRLGVHPGLTWRITAPDVGKHLLPSVNVDYEHIVASLLHRHIRVLVYAGDSDLVCNWKGCEAWTLHMEWPGKRAFNEAPEESFVLQGENAGVYRTAHNLTFFRVFRAGHMVPTNQPAVALAMMNRFMANERLSPE</sequence>
<keyword evidence="5 7" id="KW-0378">Hydrolase</keyword>
<evidence type="ECO:0000256" key="6">
    <source>
        <dbReference type="ARBA" id="ARBA00023180"/>
    </source>
</evidence>
<dbReference type="InterPro" id="IPR018202">
    <property type="entry name" value="Ser_caboxypep_ser_AS"/>
</dbReference>
<dbReference type="GO" id="GO:0004185">
    <property type="term" value="F:serine-type carboxypeptidase activity"/>
    <property type="evidence" value="ECO:0007669"/>
    <property type="project" value="UniProtKB-UniRule"/>
</dbReference>